<sequence length="429" mass="47553">MPGPMVPSPTTQLPYQQQGNQHLPLSYPQFHSAPHDHQLISSNGQATSYPPNPYPPAASSPHSVQYPPNSYSPARSPLSVEYQAQQVPHQSPLHPGSRGSSTPLSLDTSMRPMKVEMPPTPLSASNLHSSSPFSAPMHPRQPQPGERQPSNRMSPRINTQTHHRPPQFGPPQTFPTPAQIQSLNIQEQHPSVEITTMSPNDMYINPPAMDEHQQGYAGPNEYVAPQQRPPEHLEHIQSGSTTPDEPSTHAPLKRNSVTMLEGAEFGEDSQKKPRLDDTSHQTSEQSYDEGSYMSAQSQRMYAAQDGSYGQIYAPAPSEPISAPLLHQSMSTYGMDSGMMYSDANTMEEEDMEYEVEVGPDGLRLVRDCLEEIFRTPEGGGRVCGLCLLRQQRNPNIEPPMPFINASDDDLEMHCLSEHEKAWTIARQVD</sequence>
<feature type="compositionally biased region" description="Polar residues" evidence="1">
    <location>
        <begin position="148"/>
        <end position="160"/>
    </location>
</feature>
<feature type="compositionally biased region" description="Basic and acidic residues" evidence="1">
    <location>
        <begin position="268"/>
        <end position="279"/>
    </location>
</feature>
<feature type="compositionally biased region" description="Polar residues" evidence="1">
    <location>
        <begin position="98"/>
        <end position="108"/>
    </location>
</feature>
<evidence type="ECO:0000313" key="3">
    <source>
        <dbReference type="Proteomes" id="UP000807306"/>
    </source>
</evidence>
<proteinExistence type="predicted"/>
<feature type="compositionally biased region" description="Polar residues" evidence="1">
    <location>
        <begin position="122"/>
        <end position="133"/>
    </location>
</feature>
<feature type="region of interest" description="Disordered" evidence="1">
    <location>
        <begin position="1"/>
        <end position="171"/>
    </location>
</feature>
<evidence type="ECO:0000313" key="2">
    <source>
        <dbReference type="EMBL" id="KAF9534776.1"/>
    </source>
</evidence>
<evidence type="ECO:0000256" key="1">
    <source>
        <dbReference type="SAM" id="MobiDB-lite"/>
    </source>
</evidence>
<feature type="region of interest" description="Disordered" evidence="1">
    <location>
        <begin position="264"/>
        <end position="296"/>
    </location>
</feature>
<keyword evidence="3" id="KW-1185">Reference proteome</keyword>
<feature type="region of interest" description="Disordered" evidence="1">
    <location>
        <begin position="199"/>
        <end position="226"/>
    </location>
</feature>
<name>A0A9P6ERI8_9AGAR</name>
<feature type="compositionally biased region" description="Polar residues" evidence="1">
    <location>
        <begin position="62"/>
        <end position="73"/>
    </location>
</feature>
<accession>A0A9P6ERI8</accession>
<reference evidence="2" key="1">
    <citation type="submission" date="2020-11" db="EMBL/GenBank/DDBJ databases">
        <authorList>
            <consortium name="DOE Joint Genome Institute"/>
            <person name="Ahrendt S."/>
            <person name="Riley R."/>
            <person name="Andreopoulos W."/>
            <person name="Labutti K."/>
            <person name="Pangilinan J."/>
            <person name="Ruiz-Duenas F.J."/>
            <person name="Barrasa J.M."/>
            <person name="Sanchez-Garcia M."/>
            <person name="Camarero S."/>
            <person name="Miyauchi S."/>
            <person name="Serrano A."/>
            <person name="Linde D."/>
            <person name="Babiker R."/>
            <person name="Drula E."/>
            <person name="Ayuso-Fernandez I."/>
            <person name="Pacheco R."/>
            <person name="Padilla G."/>
            <person name="Ferreira P."/>
            <person name="Barriuso J."/>
            <person name="Kellner H."/>
            <person name="Castanera R."/>
            <person name="Alfaro M."/>
            <person name="Ramirez L."/>
            <person name="Pisabarro A.G."/>
            <person name="Kuo A."/>
            <person name="Tritt A."/>
            <person name="Lipzen A."/>
            <person name="He G."/>
            <person name="Yan M."/>
            <person name="Ng V."/>
            <person name="Cullen D."/>
            <person name="Martin F."/>
            <person name="Rosso M.-N."/>
            <person name="Henrissat B."/>
            <person name="Hibbett D."/>
            <person name="Martinez A.T."/>
            <person name="Grigoriev I.V."/>
        </authorList>
    </citation>
    <scope>NUCLEOTIDE SEQUENCE</scope>
    <source>
        <strain evidence="2">CBS 506.95</strain>
    </source>
</reference>
<gene>
    <name evidence="2" type="ORF">CPB83DRAFT_214493</name>
</gene>
<dbReference type="AlphaFoldDB" id="A0A9P6ERI8"/>
<organism evidence="2 3">
    <name type="scientific">Crepidotus variabilis</name>
    <dbReference type="NCBI Taxonomy" id="179855"/>
    <lineage>
        <taxon>Eukaryota</taxon>
        <taxon>Fungi</taxon>
        <taxon>Dikarya</taxon>
        <taxon>Basidiomycota</taxon>
        <taxon>Agaricomycotina</taxon>
        <taxon>Agaricomycetes</taxon>
        <taxon>Agaricomycetidae</taxon>
        <taxon>Agaricales</taxon>
        <taxon>Agaricineae</taxon>
        <taxon>Crepidotaceae</taxon>
        <taxon>Crepidotus</taxon>
    </lineage>
</organism>
<protein>
    <submittedName>
        <fullName evidence="2">Uncharacterized protein</fullName>
    </submittedName>
</protein>
<feature type="compositionally biased region" description="Polar residues" evidence="1">
    <location>
        <begin position="8"/>
        <end position="23"/>
    </location>
</feature>
<comment type="caution">
    <text evidence="2">The sequence shown here is derived from an EMBL/GenBank/DDBJ whole genome shotgun (WGS) entry which is preliminary data.</text>
</comment>
<dbReference type="EMBL" id="MU157825">
    <property type="protein sequence ID" value="KAF9534776.1"/>
    <property type="molecule type" value="Genomic_DNA"/>
</dbReference>
<dbReference type="OrthoDB" id="3263403at2759"/>
<dbReference type="Proteomes" id="UP000807306">
    <property type="component" value="Unassembled WGS sequence"/>
</dbReference>